<gene>
    <name evidence="3" type="ORF">M8A51_09065</name>
</gene>
<evidence type="ECO:0000256" key="1">
    <source>
        <dbReference type="ARBA" id="ARBA00008061"/>
    </source>
</evidence>
<dbReference type="InterPro" id="IPR045857">
    <property type="entry name" value="O16G_dom_2"/>
</dbReference>
<protein>
    <submittedName>
        <fullName evidence="3">Alpha-amylase family glycosyl hydrolase</fullName>
    </submittedName>
</protein>
<reference evidence="3" key="1">
    <citation type="submission" date="2022-05" db="EMBL/GenBank/DDBJ databases">
        <title>Schlegelella sp. nov., isolated from mangrove soil.</title>
        <authorList>
            <person name="Liu Y."/>
            <person name="Ge X."/>
            <person name="Liu W."/>
        </authorList>
    </citation>
    <scope>NUCLEOTIDE SEQUENCE</scope>
    <source>
        <strain evidence="3">S2-27</strain>
    </source>
</reference>
<dbReference type="Gene3D" id="3.90.400.10">
    <property type="entry name" value="Oligo-1,6-glucosidase, Domain 2"/>
    <property type="match status" value="1"/>
</dbReference>
<dbReference type="EMBL" id="JAMKFE010000004">
    <property type="protein sequence ID" value="MCM5679683.1"/>
    <property type="molecule type" value="Genomic_DNA"/>
</dbReference>
<dbReference type="PANTHER" id="PTHR10357">
    <property type="entry name" value="ALPHA-AMYLASE FAMILY MEMBER"/>
    <property type="match status" value="1"/>
</dbReference>
<keyword evidence="4" id="KW-1185">Reference proteome</keyword>
<dbReference type="Proteomes" id="UP001165541">
    <property type="component" value="Unassembled WGS sequence"/>
</dbReference>
<dbReference type="InterPro" id="IPR006047">
    <property type="entry name" value="GH13_cat_dom"/>
</dbReference>
<organism evidence="3 4">
    <name type="scientific">Caldimonas mangrovi</name>
    <dbReference type="NCBI Taxonomy" id="2944811"/>
    <lineage>
        <taxon>Bacteria</taxon>
        <taxon>Pseudomonadati</taxon>
        <taxon>Pseudomonadota</taxon>
        <taxon>Betaproteobacteria</taxon>
        <taxon>Burkholderiales</taxon>
        <taxon>Sphaerotilaceae</taxon>
        <taxon>Caldimonas</taxon>
    </lineage>
</organism>
<sequence>MASPASATPPEPALPWWQGAVIYQVYPRSFADANGDGVGDLPGLHDRLDHLQRLGVDALWLSPIYRSPMADAGYDISDYRDVDPVFGSLADFDRLLEAAHARGLRVLLDFVPNHTSDQHPWFVESRSSRDNPKRDWYIWRDEPNDWRAALNAGSAWTWDEHSQQYYLHLFLPQQPDLNWRNPEVVQAMHDVLRFWLDRGVDGFRIDVAHCTGKDPTFAGHPRCLAGEPLADFNDQPYSHEVLRGLRRLVDGYPGQRVLVGEVNIRSTASVVQYYGASDELHMSFNFPPLDAPWDPIVFRTCIAEVEQLLLPAQAWPTWVLSNHDNERHRTRYGGSLQRSRAAAVMLLTLRGTPFLYQGEELGLEDAVITPDTRVDPGGRDGSRAPLPWQPEFPHGWRGKPPWLPFPPEASALCAQRQWDDPDSMLHLYRRLLAMRRGSAALRWGGWHQLDAPPTVLAYRREHGVDARVVLVNFADHLQKVAVDGAWRTALSSDGVGEGVTFDGCVGAERALVLEPGKE</sequence>
<name>A0ABT0YP81_9BURK</name>
<dbReference type="InterPro" id="IPR017853">
    <property type="entry name" value="GH"/>
</dbReference>
<dbReference type="SUPFAM" id="SSF51445">
    <property type="entry name" value="(Trans)glycosidases"/>
    <property type="match status" value="1"/>
</dbReference>
<dbReference type="Gene3D" id="3.20.20.80">
    <property type="entry name" value="Glycosidases"/>
    <property type="match status" value="1"/>
</dbReference>
<dbReference type="Pfam" id="PF00128">
    <property type="entry name" value="Alpha-amylase"/>
    <property type="match status" value="1"/>
</dbReference>
<keyword evidence="3" id="KW-0378">Hydrolase</keyword>
<evidence type="ECO:0000313" key="4">
    <source>
        <dbReference type="Proteomes" id="UP001165541"/>
    </source>
</evidence>
<comment type="similarity">
    <text evidence="1">Belongs to the glycosyl hydrolase 13 family.</text>
</comment>
<accession>A0ABT0YP81</accession>
<dbReference type="SMART" id="SM00642">
    <property type="entry name" value="Aamy"/>
    <property type="match status" value="1"/>
</dbReference>
<comment type="caution">
    <text evidence="3">The sequence shown here is derived from an EMBL/GenBank/DDBJ whole genome shotgun (WGS) entry which is preliminary data.</text>
</comment>
<evidence type="ECO:0000259" key="2">
    <source>
        <dbReference type="SMART" id="SM00642"/>
    </source>
</evidence>
<dbReference type="RefSeq" id="WP_251777881.1">
    <property type="nucleotide sequence ID" value="NZ_JAMKFE010000004.1"/>
</dbReference>
<proteinExistence type="inferred from homology"/>
<feature type="domain" description="Glycosyl hydrolase family 13 catalytic" evidence="2">
    <location>
        <begin position="24"/>
        <end position="383"/>
    </location>
</feature>
<dbReference type="GO" id="GO:0016787">
    <property type="term" value="F:hydrolase activity"/>
    <property type="evidence" value="ECO:0007669"/>
    <property type="project" value="UniProtKB-KW"/>
</dbReference>
<evidence type="ECO:0000313" key="3">
    <source>
        <dbReference type="EMBL" id="MCM5679683.1"/>
    </source>
</evidence>
<dbReference type="PANTHER" id="PTHR10357:SF179">
    <property type="entry name" value="NEUTRAL AND BASIC AMINO ACID TRANSPORT PROTEIN RBAT"/>
    <property type="match status" value="1"/>
</dbReference>